<dbReference type="AlphaFoldDB" id="A0AAW7QW11"/>
<dbReference type="RefSeq" id="WP_301720207.1">
    <property type="nucleotide sequence ID" value="NZ_JAGGJB010000001.1"/>
</dbReference>
<comment type="caution">
    <text evidence="2">The sequence shown here is derived from an EMBL/GenBank/DDBJ whole genome shotgun (WGS) entry which is preliminary data.</text>
</comment>
<keyword evidence="4" id="KW-1185">Reference proteome</keyword>
<organism evidence="2 5">
    <name type="scientific">Pseudidiomarina terrestris</name>
    <dbReference type="NCBI Taxonomy" id="2820060"/>
    <lineage>
        <taxon>Bacteria</taxon>
        <taxon>Pseudomonadati</taxon>
        <taxon>Pseudomonadota</taxon>
        <taxon>Gammaproteobacteria</taxon>
        <taxon>Alteromonadales</taxon>
        <taxon>Idiomarinaceae</taxon>
        <taxon>Pseudidiomarina</taxon>
    </lineage>
</organism>
<dbReference type="Proteomes" id="UP001169492">
    <property type="component" value="Unassembled WGS sequence"/>
</dbReference>
<accession>A0AAW7QW11</accession>
<dbReference type="Pfam" id="PF02464">
    <property type="entry name" value="CinA"/>
    <property type="match status" value="1"/>
</dbReference>
<dbReference type="InterPro" id="IPR036653">
    <property type="entry name" value="CinA-like_C"/>
</dbReference>
<evidence type="ECO:0000313" key="4">
    <source>
        <dbReference type="Proteomes" id="UP001169491"/>
    </source>
</evidence>
<gene>
    <name evidence="2" type="ORF">J6I90_01800</name>
    <name evidence="3" type="ORF">J6I92_02110</name>
</gene>
<evidence type="ECO:0000313" key="3">
    <source>
        <dbReference type="EMBL" id="MDN7128670.1"/>
    </source>
</evidence>
<dbReference type="InterPro" id="IPR008136">
    <property type="entry name" value="CinA_C"/>
</dbReference>
<dbReference type="Gene3D" id="3.90.950.20">
    <property type="entry name" value="CinA-like"/>
    <property type="match status" value="1"/>
</dbReference>
<proteinExistence type="predicted"/>
<evidence type="ECO:0000313" key="2">
    <source>
        <dbReference type="EMBL" id="MDN7123606.1"/>
    </source>
</evidence>
<dbReference type="NCBIfam" id="TIGR00199">
    <property type="entry name" value="PncC_domain"/>
    <property type="match status" value="1"/>
</dbReference>
<name>A0AAW7QW11_9GAMM</name>
<dbReference type="EMBL" id="JAGGJC010000001">
    <property type="protein sequence ID" value="MDN7128670.1"/>
    <property type="molecule type" value="Genomic_DNA"/>
</dbReference>
<evidence type="ECO:0000313" key="5">
    <source>
        <dbReference type="Proteomes" id="UP001169492"/>
    </source>
</evidence>
<dbReference type="SUPFAM" id="SSF142433">
    <property type="entry name" value="CinA-like"/>
    <property type="match status" value="1"/>
</dbReference>
<dbReference type="Proteomes" id="UP001169491">
    <property type="component" value="Unassembled WGS sequence"/>
</dbReference>
<dbReference type="EMBL" id="JAGGJB010000001">
    <property type="protein sequence ID" value="MDN7123606.1"/>
    <property type="molecule type" value="Genomic_DNA"/>
</dbReference>
<reference evidence="4 5" key="1">
    <citation type="submission" date="2021-03" db="EMBL/GenBank/DDBJ databases">
        <title>Pseudidiomarina terrestris, a new bacterium isolated from saline soil.</title>
        <authorList>
            <person name="Galisteo C."/>
            <person name="De La Haba R."/>
            <person name="Sanchez-Porro C."/>
            <person name="Ventosa A."/>
        </authorList>
    </citation>
    <scope>NUCLEOTIDE SEQUENCE [LARGE SCALE GENOMIC DNA]</scope>
    <source>
        <strain evidence="2 5">1APP75-32.1</strain>
        <strain evidence="4">1APR75-15</strain>
        <strain evidence="3">1ASR75-15</strain>
    </source>
</reference>
<evidence type="ECO:0000259" key="1">
    <source>
        <dbReference type="Pfam" id="PF02464"/>
    </source>
</evidence>
<protein>
    <submittedName>
        <fullName evidence="2">CinA family protein</fullName>
    </submittedName>
</protein>
<feature type="domain" description="CinA C-terminal" evidence="1">
    <location>
        <begin position="8"/>
        <end position="158"/>
    </location>
</feature>
<sequence length="160" mass="16774">MVTQSHYDLAQEIGRWLTTKNWQITTAESCTGGGIGYALTSVPGSSAWFEGGFITYSNRLKQDLLGVPEATLNEFGAVSAETAEAMAQGARQAAGTELAIAVTGLAGPGGGSVAKPVGLVWFGLAWPTGTRSWAITFDGDREAVRNGTIAEALRCFEKIS</sequence>